<feature type="compositionally biased region" description="Acidic residues" evidence="2">
    <location>
        <begin position="70"/>
        <end position="90"/>
    </location>
</feature>
<accession>A0A6C0LTN1</accession>
<dbReference type="EMBL" id="MN740556">
    <property type="protein sequence ID" value="QHU33358.1"/>
    <property type="molecule type" value="Genomic_DNA"/>
</dbReference>
<evidence type="ECO:0000256" key="2">
    <source>
        <dbReference type="SAM" id="MobiDB-lite"/>
    </source>
</evidence>
<feature type="coiled-coil region" evidence="1">
    <location>
        <begin position="175"/>
        <end position="255"/>
    </location>
</feature>
<evidence type="ECO:0000313" key="3">
    <source>
        <dbReference type="EMBL" id="QHU33358.1"/>
    </source>
</evidence>
<dbReference type="AlphaFoldDB" id="A0A6C0LTN1"/>
<reference evidence="3" key="1">
    <citation type="journal article" date="2020" name="Nature">
        <title>Giant virus diversity and host interactions through global metagenomics.</title>
        <authorList>
            <person name="Schulz F."/>
            <person name="Roux S."/>
            <person name="Paez-Espino D."/>
            <person name="Jungbluth S."/>
            <person name="Walsh D.A."/>
            <person name="Denef V.J."/>
            <person name="McMahon K.D."/>
            <person name="Konstantinidis K.T."/>
            <person name="Eloe-Fadrosh E.A."/>
            <person name="Kyrpides N.C."/>
            <person name="Woyke T."/>
        </authorList>
    </citation>
    <scope>NUCLEOTIDE SEQUENCE</scope>
    <source>
        <strain evidence="3">GVMAG-S-1014582-52</strain>
    </source>
</reference>
<keyword evidence="1" id="KW-0175">Coiled coil</keyword>
<protein>
    <submittedName>
        <fullName evidence="3">Uncharacterized protein</fullName>
    </submittedName>
</protein>
<sequence>MSDKIDTISIIAMVEFESTIHGKIYLAMLKSTKKIKTLFRKVKKLMVKKNVVQHPDVDIIVNVGENREQNEDEDEDEGENREDEKQDEIDENVNVVEKTKAVAVNMIFCQYHRDYPDRIEESSNARIYKQIKPLMFVPCLECSRLKLAQAEQEKGKGKEKQEGPIRTLAEKETYARDTTKKAQQKRQILRNAQEAVQKAEKVLTEARQAEHTIVQAEESQAEEKQEAKKRVQMAMSDLETSKKEYNIRHEEAKEITLIEKKAVQEVMDARERESENEI</sequence>
<feature type="region of interest" description="Disordered" evidence="2">
    <location>
        <begin position="62"/>
        <end position="90"/>
    </location>
</feature>
<proteinExistence type="predicted"/>
<organism evidence="3">
    <name type="scientific">viral metagenome</name>
    <dbReference type="NCBI Taxonomy" id="1070528"/>
    <lineage>
        <taxon>unclassified sequences</taxon>
        <taxon>metagenomes</taxon>
        <taxon>organismal metagenomes</taxon>
    </lineage>
</organism>
<evidence type="ECO:0000256" key="1">
    <source>
        <dbReference type="SAM" id="Coils"/>
    </source>
</evidence>
<name>A0A6C0LTN1_9ZZZZ</name>